<dbReference type="EMBL" id="JXJQ01000022">
    <property type="protein sequence ID" value="KJY59502.1"/>
    <property type="molecule type" value="Genomic_DNA"/>
</dbReference>
<keyword evidence="2" id="KW-0614">Plasmid</keyword>
<comment type="caution">
    <text evidence="2">The sequence shown here is derived from an EMBL/GenBank/DDBJ whole genome shotgun (WGS) entry which is preliminary data.</text>
</comment>
<accession>A0A0F4LKY2</accession>
<keyword evidence="1" id="KW-0472">Membrane</keyword>
<keyword evidence="1" id="KW-1133">Transmembrane helix</keyword>
<name>A0A0F4LKY2_9LACO</name>
<keyword evidence="3" id="KW-1185">Reference proteome</keyword>
<gene>
    <name evidence="2" type="ORF">JG30_12750</name>
</gene>
<dbReference type="Proteomes" id="UP000033558">
    <property type="component" value="Unassembled WGS sequence"/>
</dbReference>
<geneLocation type="plasmid" evidence="2">
    <name>pBin4p1</name>
</geneLocation>
<feature type="transmembrane region" description="Helical" evidence="1">
    <location>
        <begin position="7"/>
        <end position="28"/>
    </location>
</feature>
<evidence type="ECO:0000256" key="1">
    <source>
        <dbReference type="SAM" id="Phobius"/>
    </source>
</evidence>
<protein>
    <submittedName>
        <fullName evidence="2">Uncharacterized protein</fullName>
    </submittedName>
</protein>
<reference evidence="2 3" key="1">
    <citation type="submission" date="2015-01" db="EMBL/GenBank/DDBJ databases">
        <title>Comparative genomics of the lactic acid bacteria isolated from the honey bee gut.</title>
        <authorList>
            <person name="Ellegaard K.M."/>
            <person name="Tamarit D."/>
            <person name="Javelind E."/>
            <person name="Olofsson T."/>
            <person name="Andersson S.G."/>
            <person name="Vasquez A."/>
        </authorList>
    </citation>
    <scope>NUCLEOTIDE SEQUENCE [LARGE SCALE GENOMIC DNA]</scope>
    <source>
        <strain evidence="2 3">Bin4</strain>
        <plasmid evidence="2">pBin4p1</plasmid>
    </source>
</reference>
<dbReference type="PATRIC" id="fig|1218492.5.peg.70"/>
<sequence>MEHGVGEIFKFLISLLVLFAMFFSYFFFSNTSQIADYQTQVNSILEKSETLSKAQPGINKINNDYHNKFYIDGLTSPNKELSFGDKIKYTIHTNIPYFANINNKLVLKSDLQSDTTSQYGR</sequence>
<evidence type="ECO:0000313" key="3">
    <source>
        <dbReference type="Proteomes" id="UP000033558"/>
    </source>
</evidence>
<proteinExistence type="predicted"/>
<keyword evidence="1" id="KW-0812">Transmembrane</keyword>
<organism evidence="2 3">
    <name type="scientific">Bombilactobacillus mellifer</name>
    <dbReference type="NCBI Taxonomy" id="1218492"/>
    <lineage>
        <taxon>Bacteria</taxon>
        <taxon>Bacillati</taxon>
        <taxon>Bacillota</taxon>
        <taxon>Bacilli</taxon>
        <taxon>Lactobacillales</taxon>
        <taxon>Lactobacillaceae</taxon>
        <taxon>Bombilactobacillus</taxon>
    </lineage>
</organism>
<evidence type="ECO:0000313" key="2">
    <source>
        <dbReference type="EMBL" id="KJY59502.1"/>
    </source>
</evidence>
<dbReference type="HOGENOM" id="CLU_2035111_0_0_9"/>
<dbReference type="AlphaFoldDB" id="A0A0F4LKY2"/>
<dbReference type="RefSeq" id="WP_046318106.1">
    <property type="nucleotide sequence ID" value="NZ_JBHSZT010000002.1"/>
</dbReference>